<sequence length="331" mass="35603">MRRDAVVDIGFGSARLGFGGEELPQVLDAGLPGLLRYDHDAVNFDPLDIEAVFRELEQLGGFRRPVLLSAPAEGGALRRHLARHSFETAEAPEVALVAAPVLAALGCGKLNCTVVDVGAGVTSVAPILQGQLHDGLQQRPFAGHALDLMVLEALKKQGVTLPDEPPDWRKRGTGFGALRLAQDVKETICFCAHAPLATLEPAKAYRHILPDGQEVEVTSFSRAIPEVLLTGSETQSWPGLPRMASEAILSSGAAACREVLLVGGSSRFVNLSQRLQRALAESLGRKVKVTSAETRYASWLGGSIACQLPHPMVRRYSKAEYQELGEDLFSR</sequence>
<comment type="caution">
    <text evidence="3">The sequence shown here is derived from an EMBL/GenBank/DDBJ whole genome shotgun (WGS) entry which is preliminary data.</text>
</comment>
<dbReference type="Proteomes" id="UP001178507">
    <property type="component" value="Unassembled WGS sequence"/>
</dbReference>
<dbReference type="InterPro" id="IPR004000">
    <property type="entry name" value="Actin"/>
</dbReference>
<dbReference type="Gene3D" id="3.30.420.40">
    <property type="match status" value="2"/>
</dbReference>
<organism evidence="3 4">
    <name type="scientific">Effrenium voratum</name>
    <dbReference type="NCBI Taxonomy" id="2562239"/>
    <lineage>
        <taxon>Eukaryota</taxon>
        <taxon>Sar</taxon>
        <taxon>Alveolata</taxon>
        <taxon>Dinophyceae</taxon>
        <taxon>Suessiales</taxon>
        <taxon>Symbiodiniaceae</taxon>
        <taxon>Effrenium</taxon>
    </lineage>
</organism>
<dbReference type="SMART" id="SM00268">
    <property type="entry name" value="ACTIN"/>
    <property type="match status" value="1"/>
</dbReference>
<comment type="similarity">
    <text evidence="2">Belongs to the actin family.</text>
</comment>
<gene>
    <name evidence="3" type="ORF">EVOR1521_LOCUS19731</name>
</gene>
<dbReference type="SUPFAM" id="SSF53067">
    <property type="entry name" value="Actin-like ATPase domain"/>
    <property type="match status" value="2"/>
</dbReference>
<evidence type="ECO:0000256" key="2">
    <source>
        <dbReference type="RuleBase" id="RU000487"/>
    </source>
</evidence>
<comment type="catalytic activity">
    <reaction evidence="1">
        <text>ATP + H2O = ADP + phosphate + H(+)</text>
        <dbReference type="Rhea" id="RHEA:13065"/>
        <dbReference type="ChEBI" id="CHEBI:15377"/>
        <dbReference type="ChEBI" id="CHEBI:15378"/>
        <dbReference type="ChEBI" id="CHEBI:30616"/>
        <dbReference type="ChEBI" id="CHEBI:43474"/>
        <dbReference type="ChEBI" id="CHEBI:456216"/>
    </reaction>
</comment>
<dbReference type="EMBL" id="CAUJNA010003112">
    <property type="protein sequence ID" value="CAJ1395266.1"/>
    <property type="molecule type" value="Genomic_DNA"/>
</dbReference>
<accession>A0AA36IYL4</accession>
<dbReference type="Gene3D" id="3.90.640.10">
    <property type="entry name" value="Actin, Chain A, domain 4"/>
    <property type="match status" value="1"/>
</dbReference>
<dbReference type="InterPro" id="IPR043129">
    <property type="entry name" value="ATPase_NBD"/>
</dbReference>
<evidence type="ECO:0000313" key="4">
    <source>
        <dbReference type="Proteomes" id="UP001178507"/>
    </source>
</evidence>
<dbReference type="PANTHER" id="PTHR11937">
    <property type="entry name" value="ACTIN"/>
    <property type="match status" value="1"/>
</dbReference>
<name>A0AA36IYL4_9DINO</name>
<protein>
    <submittedName>
        <fullName evidence="3">Uncharacterized protein</fullName>
    </submittedName>
</protein>
<evidence type="ECO:0000256" key="1">
    <source>
        <dbReference type="ARBA" id="ARBA00049360"/>
    </source>
</evidence>
<evidence type="ECO:0000313" key="3">
    <source>
        <dbReference type="EMBL" id="CAJ1395266.1"/>
    </source>
</evidence>
<reference evidence="3" key="1">
    <citation type="submission" date="2023-08" db="EMBL/GenBank/DDBJ databases">
        <authorList>
            <person name="Chen Y."/>
            <person name="Shah S."/>
            <person name="Dougan E. K."/>
            <person name="Thang M."/>
            <person name="Chan C."/>
        </authorList>
    </citation>
    <scope>NUCLEOTIDE SEQUENCE</scope>
</reference>
<proteinExistence type="inferred from homology"/>
<dbReference type="Pfam" id="PF00022">
    <property type="entry name" value="Actin"/>
    <property type="match status" value="1"/>
</dbReference>
<keyword evidence="4" id="KW-1185">Reference proteome</keyword>
<dbReference type="AlphaFoldDB" id="A0AA36IYL4"/>